<accession>A0AAU9ISX0</accession>
<dbReference type="SUPFAM" id="SSF81382">
    <property type="entry name" value="Skp1 dimerisation domain-like"/>
    <property type="match status" value="1"/>
</dbReference>
<comment type="caution">
    <text evidence="6">The sequence shown here is derived from an EMBL/GenBank/DDBJ whole genome shotgun (WGS) entry which is preliminary data.</text>
</comment>
<dbReference type="SUPFAM" id="SSF54695">
    <property type="entry name" value="POZ domain"/>
    <property type="match status" value="1"/>
</dbReference>
<dbReference type="EMBL" id="CAJZBQ010000019">
    <property type="protein sequence ID" value="CAG9317932.1"/>
    <property type="molecule type" value="Genomic_DNA"/>
</dbReference>
<dbReference type="PIRSF" id="PIRSF028729">
    <property type="entry name" value="E3_ubiquit_lig_SCF_Skp"/>
    <property type="match status" value="1"/>
</dbReference>
<evidence type="ECO:0000256" key="2">
    <source>
        <dbReference type="ARBA" id="ARBA00022786"/>
    </source>
</evidence>
<evidence type="ECO:0000256" key="3">
    <source>
        <dbReference type="PIRNR" id="PIRNR028729"/>
    </source>
</evidence>
<dbReference type="InterPro" id="IPR016073">
    <property type="entry name" value="Skp1_comp_POZ"/>
</dbReference>
<dbReference type="PANTHER" id="PTHR11165">
    <property type="entry name" value="SKP1"/>
    <property type="match status" value="1"/>
</dbReference>
<dbReference type="InterPro" id="IPR011333">
    <property type="entry name" value="SKP1/BTB/POZ_sf"/>
</dbReference>
<proteinExistence type="inferred from homology"/>
<evidence type="ECO:0000259" key="5">
    <source>
        <dbReference type="Pfam" id="PF03931"/>
    </source>
</evidence>
<keyword evidence="7" id="KW-1185">Reference proteome</keyword>
<dbReference type="SMART" id="SM00512">
    <property type="entry name" value="Skp1"/>
    <property type="match status" value="1"/>
</dbReference>
<dbReference type="Gene3D" id="3.30.710.10">
    <property type="entry name" value="Potassium Channel Kv1.1, Chain A"/>
    <property type="match status" value="1"/>
</dbReference>
<evidence type="ECO:0000313" key="7">
    <source>
        <dbReference type="Proteomes" id="UP001162131"/>
    </source>
</evidence>
<dbReference type="InterPro" id="IPR001232">
    <property type="entry name" value="SKP1-like"/>
</dbReference>
<dbReference type="Pfam" id="PF03931">
    <property type="entry name" value="Skp1_POZ"/>
    <property type="match status" value="1"/>
</dbReference>
<dbReference type="InterPro" id="IPR016072">
    <property type="entry name" value="Skp1_comp_dimer"/>
</dbReference>
<reference evidence="6" key="1">
    <citation type="submission" date="2021-09" db="EMBL/GenBank/DDBJ databases">
        <authorList>
            <consortium name="AG Swart"/>
            <person name="Singh M."/>
            <person name="Singh A."/>
            <person name="Seah K."/>
            <person name="Emmerich C."/>
        </authorList>
    </citation>
    <scope>NUCLEOTIDE SEQUENCE</scope>
    <source>
        <strain evidence="6">ATCC30299</strain>
    </source>
</reference>
<dbReference type="AlphaFoldDB" id="A0AAU9ISX0"/>
<evidence type="ECO:0008006" key="8">
    <source>
        <dbReference type="Google" id="ProtNLM"/>
    </source>
</evidence>
<feature type="domain" description="SKP1 component dimerisation" evidence="4">
    <location>
        <begin position="111"/>
        <end position="154"/>
    </location>
</feature>
<evidence type="ECO:0000256" key="1">
    <source>
        <dbReference type="ARBA" id="ARBA00009993"/>
    </source>
</evidence>
<feature type="domain" description="SKP1 component POZ" evidence="5">
    <location>
        <begin position="5"/>
        <end position="63"/>
    </location>
</feature>
<comment type="similarity">
    <text evidence="1 3">Belongs to the SKP1 family.</text>
</comment>
<sequence length="165" mass="18799">MADTKLKLKSREDQIFEVEVGIALQSQLIKSVVEDSGTEEEIPLPNVRGPILEKVIEYLRHYKDSQPLDIERPLKADAFEESVPAWDSEFIKLRPDVVLELLSASNYLDIKPLIDLCAAKIASMLDGKSPEEIRNYFGLENDLTPEEQEKFQQEVKCLEIEDPVV</sequence>
<evidence type="ECO:0000259" key="4">
    <source>
        <dbReference type="Pfam" id="PF01466"/>
    </source>
</evidence>
<comment type="pathway">
    <text evidence="3">Protein modification; protein ubiquitination.</text>
</comment>
<dbReference type="GO" id="GO:0006511">
    <property type="term" value="P:ubiquitin-dependent protein catabolic process"/>
    <property type="evidence" value="ECO:0007669"/>
    <property type="project" value="InterPro"/>
</dbReference>
<dbReference type="FunFam" id="3.30.710.10:FF:000026">
    <property type="entry name" value="E3 ubiquitin ligase complex SCF subunit"/>
    <property type="match status" value="1"/>
</dbReference>
<dbReference type="Proteomes" id="UP001162131">
    <property type="component" value="Unassembled WGS sequence"/>
</dbReference>
<dbReference type="InterPro" id="IPR036296">
    <property type="entry name" value="SKP1-like_dim_sf"/>
</dbReference>
<keyword evidence="2 3" id="KW-0833">Ubl conjugation pathway</keyword>
<evidence type="ECO:0000313" key="6">
    <source>
        <dbReference type="EMBL" id="CAG9317932.1"/>
    </source>
</evidence>
<dbReference type="InterPro" id="IPR016897">
    <property type="entry name" value="SKP1"/>
</dbReference>
<name>A0AAU9ISX0_9CILI</name>
<organism evidence="6 7">
    <name type="scientific">Blepharisma stoltei</name>
    <dbReference type="NCBI Taxonomy" id="1481888"/>
    <lineage>
        <taxon>Eukaryota</taxon>
        <taxon>Sar</taxon>
        <taxon>Alveolata</taxon>
        <taxon>Ciliophora</taxon>
        <taxon>Postciliodesmatophora</taxon>
        <taxon>Heterotrichea</taxon>
        <taxon>Heterotrichida</taxon>
        <taxon>Blepharismidae</taxon>
        <taxon>Blepharisma</taxon>
    </lineage>
</organism>
<gene>
    <name evidence="6" type="ORF">BSTOLATCC_MIC20237</name>
</gene>
<dbReference type="Pfam" id="PF01466">
    <property type="entry name" value="Skp1"/>
    <property type="match status" value="1"/>
</dbReference>
<protein>
    <recommendedName>
        <fullName evidence="8">SKP1-like protein</fullName>
    </recommendedName>
</protein>
<dbReference type="CDD" id="cd18322">
    <property type="entry name" value="BTB_POZ_SKP1"/>
    <property type="match status" value="1"/>
</dbReference>